<organism evidence="3 4">
    <name type="scientific">Smittium mucronatum</name>
    <dbReference type="NCBI Taxonomy" id="133383"/>
    <lineage>
        <taxon>Eukaryota</taxon>
        <taxon>Fungi</taxon>
        <taxon>Fungi incertae sedis</taxon>
        <taxon>Zoopagomycota</taxon>
        <taxon>Kickxellomycotina</taxon>
        <taxon>Harpellomycetes</taxon>
        <taxon>Harpellales</taxon>
        <taxon>Legeriomycetaceae</taxon>
        <taxon>Smittium</taxon>
    </lineage>
</organism>
<dbReference type="GO" id="GO:0034475">
    <property type="term" value="P:U4 snRNA 3'-end processing"/>
    <property type="evidence" value="ECO:0007669"/>
    <property type="project" value="TreeGrafter"/>
</dbReference>
<dbReference type="PANTHER" id="PTHR11953:SF0">
    <property type="entry name" value="EXOSOME COMPLEX COMPONENT RRP41"/>
    <property type="match status" value="1"/>
</dbReference>
<dbReference type="Pfam" id="PF01138">
    <property type="entry name" value="RNase_PH"/>
    <property type="match status" value="1"/>
</dbReference>
<comment type="caution">
    <text evidence="3">The sequence shown here is derived from an EMBL/GenBank/DDBJ whole genome shotgun (WGS) entry which is preliminary data.</text>
</comment>
<dbReference type="EMBL" id="LSSL01003150">
    <property type="protein sequence ID" value="OLY80767.1"/>
    <property type="molecule type" value="Genomic_DNA"/>
</dbReference>
<dbReference type="PANTHER" id="PTHR11953">
    <property type="entry name" value="EXOSOME COMPLEX COMPONENT"/>
    <property type="match status" value="1"/>
</dbReference>
<dbReference type="SUPFAM" id="SSF54211">
    <property type="entry name" value="Ribosomal protein S5 domain 2-like"/>
    <property type="match status" value="1"/>
</dbReference>
<dbReference type="GO" id="GO:0071028">
    <property type="term" value="P:nuclear mRNA surveillance"/>
    <property type="evidence" value="ECO:0007669"/>
    <property type="project" value="TreeGrafter"/>
</dbReference>
<dbReference type="InterPro" id="IPR027408">
    <property type="entry name" value="PNPase/RNase_PH_dom_sf"/>
</dbReference>
<comment type="similarity">
    <text evidence="1">Belongs to the RNase PH family.</text>
</comment>
<accession>A0A1R0GV62</accession>
<dbReference type="InterPro" id="IPR020568">
    <property type="entry name" value="Ribosomal_Su5_D2-typ_SF"/>
</dbReference>
<reference evidence="3 4" key="1">
    <citation type="journal article" date="2016" name="Mol. Biol. Evol.">
        <title>Genome-Wide Survey of Gut Fungi (Harpellales) Reveals the First Horizontally Transferred Ubiquitin Gene from a Mosquito Host.</title>
        <authorList>
            <person name="Wang Y."/>
            <person name="White M.M."/>
            <person name="Kvist S."/>
            <person name="Moncalvo J.M."/>
        </authorList>
    </citation>
    <scope>NUCLEOTIDE SEQUENCE [LARGE SCALE GENOMIC DNA]</scope>
    <source>
        <strain evidence="3 4">ALG-7-W6</strain>
    </source>
</reference>
<feature type="non-terminal residue" evidence="3">
    <location>
        <position position="59"/>
    </location>
</feature>
<dbReference type="GO" id="GO:0003723">
    <property type="term" value="F:RNA binding"/>
    <property type="evidence" value="ECO:0007669"/>
    <property type="project" value="TreeGrafter"/>
</dbReference>
<dbReference type="GO" id="GO:0005730">
    <property type="term" value="C:nucleolus"/>
    <property type="evidence" value="ECO:0007669"/>
    <property type="project" value="TreeGrafter"/>
</dbReference>
<dbReference type="GO" id="GO:0000177">
    <property type="term" value="C:cytoplasmic exosome (RNase complex)"/>
    <property type="evidence" value="ECO:0007669"/>
    <property type="project" value="TreeGrafter"/>
</dbReference>
<name>A0A1R0GV62_9FUNG</name>
<dbReference type="InterPro" id="IPR001247">
    <property type="entry name" value="ExoRNase_PH_dom1"/>
</dbReference>
<gene>
    <name evidence="3" type="ORF">AYI68_g5131</name>
</gene>
<evidence type="ECO:0000313" key="3">
    <source>
        <dbReference type="EMBL" id="OLY80767.1"/>
    </source>
</evidence>
<dbReference type="AlphaFoldDB" id="A0A1R0GV62"/>
<dbReference type="InterPro" id="IPR050080">
    <property type="entry name" value="RNase_PH"/>
</dbReference>
<dbReference type="Proteomes" id="UP000187455">
    <property type="component" value="Unassembled WGS sequence"/>
</dbReference>
<dbReference type="OrthoDB" id="437922at2759"/>
<proteinExistence type="inferred from homology"/>
<evidence type="ECO:0000313" key="4">
    <source>
        <dbReference type="Proteomes" id="UP000187455"/>
    </source>
</evidence>
<dbReference type="GO" id="GO:0016075">
    <property type="term" value="P:rRNA catabolic process"/>
    <property type="evidence" value="ECO:0007669"/>
    <property type="project" value="TreeGrafter"/>
</dbReference>
<dbReference type="GO" id="GO:0000176">
    <property type="term" value="C:nuclear exosome (RNase complex)"/>
    <property type="evidence" value="ECO:0007669"/>
    <property type="project" value="TreeGrafter"/>
</dbReference>
<sequence>MIQSRNEVINPEGLRNDGRRHNELRRIVCKTNVMNYADGSSYYEQGNTKVLVGVFGPRE</sequence>
<dbReference type="Gene3D" id="3.30.230.70">
    <property type="entry name" value="GHMP Kinase, N-terminal domain"/>
    <property type="match status" value="1"/>
</dbReference>
<evidence type="ECO:0000256" key="1">
    <source>
        <dbReference type="ARBA" id="ARBA00006678"/>
    </source>
</evidence>
<feature type="domain" description="Exoribonuclease phosphorolytic" evidence="2">
    <location>
        <begin position="23"/>
        <end position="59"/>
    </location>
</feature>
<dbReference type="STRING" id="133383.A0A1R0GV62"/>
<keyword evidence="4" id="KW-1185">Reference proteome</keyword>
<protein>
    <submittedName>
        <fullName evidence="3">Exosome complex component SKI6</fullName>
    </submittedName>
</protein>
<evidence type="ECO:0000259" key="2">
    <source>
        <dbReference type="Pfam" id="PF01138"/>
    </source>
</evidence>
<dbReference type="GO" id="GO:0071051">
    <property type="term" value="P:poly(A)-dependent snoRNA 3'-end processing"/>
    <property type="evidence" value="ECO:0007669"/>
    <property type="project" value="TreeGrafter"/>
</dbReference>